<dbReference type="Proteomes" id="UP001374535">
    <property type="component" value="Chromosome 5"/>
</dbReference>
<gene>
    <name evidence="2" type="ORF">V8G54_014946</name>
</gene>
<keyword evidence="1" id="KW-0812">Transmembrane</keyword>
<dbReference type="EMBL" id="CP144696">
    <property type="protein sequence ID" value="WVZ10416.1"/>
    <property type="molecule type" value="Genomic_DNA"/>
</dbReference>
<evidence type="ECO:0000313" key="2">
    <source>
        <dbReference type="EMBL" id="WVZ10416.1"/>
    </source>
</evidence>
<sequence>MRTTPRTHIPTEHHQAHSNLFLLLLNLRERRGRIGKRHNRRSCCGRSNRVPRSSLGPSSLIWSSCFVIRVTIHDHLSISPRILIFQAVRSSLFLGVAFHVTKQGLPRVERFATLFAELVKHQSVFARMIRDSPSLLGVLSEAIASVGCSSFGIFVSIIVERRRKKLPRRKLLFFLRRQVGDMRPHVAPQGSATREALAAELARVFEFLNLISFH</sequence>
<organism evidence="2 3">
    <name type="scientific">Vigna mungo</name>
    <name type="common">Black gram</name>
    <name type="synonym">Phaseolus mungo</name>
    <dbReference type="NCBI Taxonomy" id="3915"/>
    <lineage>
        <taxon>Eukaryota</taxon>
        <taxon>Viridiplantae</taxon>
        <taxon>Streptophyta</taxon>
        <taxon>Embryophyta</taxon>
        <taxon>Tracheophyta</taxon>
        <taxon>Spermatophyta</taxon>
        <taxon>Magnoliopsida</taxon>
        <taxon>eudicotyledons</taxon>
        <taxon>Gunneridae</taxon>
        <taxon>Pentapetalae</taxon>
        <taxon>rosids</taxon>
        <taxon>fabids</taxon>
        <taxon>Fabales</taxon>
        <taxon>Fabaceae</taxon>
        <taxon>Papilionoideae</taxon>
        <taxon>50 kb inversion clade</taxon>
        <taxon>NPAAA clade</taxon>
        <taxon>indigoferoid/millettioid clade</taxon>
        <taxon>Phaseoleae</taxon>
        <taxon>Vigna</taxon>
    </lineage>
</organism>
<proteinExistence type="predicted"/>
<keyword evidence="3" id="KW-1185">Reference proteome</keyword>
<protein>
    <submittedName>
        <fullName evidence="2">Uncharacterized protein</fullName>
    </submittedName>
</protein>
<keyword evidence="1" id="KW-1133">Transmembrane helix</keyword>
<keyword evidence="1" id="KW-0472">Membrane</keyword>
<evidence type="ECO:0000256" key="1">
    <source>
        <dbReference type="SAM" id="Phobius"/>
    </source>
</evidence>
<reference evidence="2 3" key="1">
    <citation type="journal article" date="2023" name="Life. Sci Alliance">
        <title>Evolutionary insights into 3D genome organization and epigenetic landscape of Vigna mungo.</title>
        <authorList>
            <person name="Junaid A."/>
            <person name="Singh B."/>
            <person name="Bhatia S."/>
        </authorList>
    </citation>
    <scope>NUCLEOTIDE SEQUENCE [LARGE SCALE GENOMIC DNA]</scope>
    <source>
        <strain evidence="2">Urdbean</strain>
    </source>
</reference>
<dbReference type="AlphaFoldDB" id="A0AAQ3NK04"/>
<evidence type="ECO:0000313" key="3">
    <source>
        <dbReference type="Proteomes" id="UP001374535"/>
    </source>
</evidence>
<name>A0AAQ3NK04_VIGMU</name>
<feature type="transmembrane region" description="Helical" evidence="1">
    <location>
        <begin position="135"/>
        <end position="159"/>
    </location>
</feature>
<accession>A0AAQ3NK04</accession>